<dbReference type="AlphaFoldDB" id="A0A0E3VV42"/>
<dbReference type="EMBL" id="AP014685">
    <property type="protein sequence ID" value="BAR58505.1"/>
    <property type="molecule type" value="Genomic_DNA"/>
</dbReference>
<reference evidence="1 2" key="1">
    <citation type="submission" date="2014-11" db="EMBL/GenBank/DDBJ databases">
        <title>Symbiosis island explosion on the genome of extra-slow-growing strains of soybean bradyrhizobia with massive insertion sequences.</title>
        <authorList>
            <person name="Iida T."/>
            <person name="Minamisawa K."/>
        </authorList>
    </citation>
    <scope>NUCLEOTIDE SEQUENCE [LARGE SCALE GENOMIC DNA]</scope>
    <source>
        <strain evidence="1 2">NK6</strain>
    </source>
</reference>
<dbReference type="Proteomes" id="UP000063308">
    <property type="component" value="Chromosome"/>
</dbReference>
<organism evidence="1 2">
    <name type="scientific">Bradyrhizobium diazoefficiens</name>
    <dbReference type="NCBI Taxonomy" id="1355477"/>
    <lineage>
        <taxon>Bacteria</taxon>
        <taxon>Pseudomonadati</taxon>
        <taxon>Pseudomonadota</taxon>
        <taxon>Alphaproteobacteria</taxon>
        <taxon>Hyphomicrobiales</taxon>
        <taxon>Nitrobacteraceae</taxon>
        <taxon>Bradyrhizobium</taxon>
    </lineage>
</organism>
<sequence length="56" mass="6570">MYHHKSIARMTDVVFNAEDLLDYLDFSLNFVCTKIGEATHTNLKFAVAVEIRHRTW</sequence>
<protein>
    <submittedName>
        <fullName evidence="1">Uncharacterized protein</fullName>
    </submittedName>
</protein>
<name>A0A0E3VV42_9BRAD</name>
<evidence type="ECO:0000313" key="2">
    <source>
        <dbReference type="Proteomes" id="UP000063308"/>
    </source>
</evidence>
<evidence type="ECO:0000313" key="1">
    <source>
        <dbReference type="EMBL" id="BAR58505.1"/>
    </source>
</evidence>
<proteinExistence type="predicted"/>
<accession>A0A0E3VV42</accession>
<gene>
    <name evidence="1" type="ORF">NK6_5346</name>
</gene>